<feature type="transmembrane region" description="Helical" evidence="1">
    <location>
        <begin position="220"/>
        <end position="237"/>
    </location>
</feature>
<protein>
    <submittedName>
        <fullName evidence="2">Uncharacterized protein</fullName>
    </submittedName>
</protein>
<feature type="transmembrane region" description="Helical" evidence="1">
    <location>
        <begin position="243"/>
        <end position="266"/>
    </location>
</feature>
<gene>
    <name evidence="2" type="ORF">ODALV1_LOCUS2661</name>
</gene>
<keyword evidence="1" id="KW-0472">Membrane</keyword>
<accession>A0ABP1PSJ3</accession>
<comment type="caution">
    <text evidence="2">The sequence shown here is derived from an EMBL/GenBank/DDBJ whole genome shotgun (WGS) entry which is preliminary data.</text>
</comment>
<sequence length="319" mass="35999">MSETENHVVTISTDIFDEEGDYVCDLEEVDPLEPVINPKPYNRFRWLQLDSSIRLNLAGTDWSPRIEIDTVPSGRHFHHGVSKKMDEKSGRLVPDQKLFSLLNSRNQTLLTIDYSNDLRSFHVMEPDSDRFIAFFTLPPYPPDPMSDPCTIEIHNVVDQEIYVVNSVHLTDLTITIKSESGEELAVIMRPPPKWTASQPGLMTLHFSGDDREGLTCRERAVILGFFLAIGVQAMSHWKRSSVGILAVYVFSAVCCTFIILFVYMAFRQDGALNSNNLNILRNNRVGLSAADLGLRKQWPGALNEHVEELQKLNVPAPSS</sequence>
<proteinExistence type="predicted"/>
<reference evidence="2 3" key="1">
    <citation type="submission" date="2024-08" db="EMBL/GenBank/DDBJ databases">
        <authorList>
            <person name="Cucini C."/>
            <person name="Frati F."/>
        </authorList>
    </citation>
    <scope>NUCLEOTIDE SEQUENCE [LARGE SCALE GENOMIC DNA]</scope>
</reference>
<keyword evidence="1" id="KW-0812">Transmembrane</keyword>
<keyword evidence="1" id="KW-1133">Transmembrane helix</keyword>
<organism evidence="2 3">
    <name type="scientific">Orchesella dallaii</name>
    <dbReference type="NCBI Taxonomy" id="48710"/>
    <lineage>
        <taxon>Eukaryota</taxon>
        <taxon>Metazoa</taxon>
        <taxon>Ecdysozoa</taxon>
        <taxon>Arthropoda</taxon>
        <taxon>Hexapoda</taxon>
        <taxon>Collembola</taxon>
        <taxon>Entomobryomorpha</taxon>
        <taxon>Entomobryoidea</taxon>
        <taxon>Orchesellidae</taxon>
        <taxon>Orchesellinae</taxon>
        <taxon>Orchesella</taxon>
    </lineage>
</organism>
<name>A0ABP1PSJ3_9HEXA</name>
<evidence type="ECO:0000256" key="1">
    <source>
        <dbReference type="SAM" id="Phobius"/>
    </source>
</evidence>
<dbReference type="Proteomes" id="UP001642540">
    <property type="component" value="Unassembled WGS sequence"/>
</dbReference>
<keyword evidence="3" id="KW-1185">Reference proteome</keyword>
<evidence type="ECO:0000313" key="3">
    <source>
        <dbReference type="Proteomes" id="UP001642540"/>
    </source>
</evidence>
<evidence type="ECO:0000313" key="2">
    <source>
        <dbReference type="EMBL" id="CAL8073638.1"/>
    </source>
</evidence>
<dbReference type="EMBL" id="CAXLJM020000007">
    <property type="protein sequence ID" value="CAL8073638.1"/>
    <property type="molecule type" value="Genomic_DNA"/>
</dbReference>